<reference evidence="3 4" key="1">
    <citation type="journal article" date="2013" name="Front. Plant Sci.">
        <title>The Reference Genome of the Halophytic Plant Eutrema salsugineum.</title>
        <authorList>
            <person name="Yang R."/>
            <person name="Jarvis D.E."/>
            <person name="Chen H."/>
            <person name="Beilstein M.A."/>
            <person name="Grimwood J."/>
            <person name="Jenkins J."/>
            <person name="Shu S."/>
            <person name="Prochnik S."/>
            <person name="Xin M."/>
            <person name="Ma C."/>
            <person name="Schmutz J."/>
            <person name="Wing R.A."/>
            <person name="Mitchell-Olds T."/>
            <person name="Schumaker K.S."/>
            <person name="Wang X."/>
        </authorList>
    </citation>
    <scope>NUCLEOTIDE SEQUENCE [LARGE SCALE GENOMIC DNA]</scope>
</reference>
<dbReference type="GO" id="GO:0006302">
    <property type="term" value="P:double-strand break repair"/>
    <property type="evidence" value="ECO:0007669"/>
    <property type="project" value="TreeGrafter"/>
</dbReference>
<organism evidence="3 4">
    <name type="scientific">Eutrema salsugineum</name>
    <name type="common">Saltwater cress</name>
    <name type="synonym">Sisymbrium salsugineum</name>
    <dbReference type="NCBI Taxonomy" id="72664"/>
    <lineage>
        <taxon>Eukaryota</taxon>
        <taxon>Viridiplantae</taxon>
        <taxon>Streptophyta</taxon>
        <taxon>Embryophyta</taxon>
        <taxon>Tracheophyta</taxon>
        <taxon>Spermatophyta</taxon>
        <taxon>Magnoliopsida</taxon>
        <taxon>eudicotyledons</taxon>
        <taxon>Gunneridae</taxon>
        <taxon>Pentapetalae</taxon>
        <taxon>rosids</taxon>
        <taxon>malvids</taxon>
        <taxon>Brassicales</taxon>
        <taxon>Brassicaceae</taxon>
        <taxon>Eutremeae</taxon>
        <taxon>Eutrema</taxon>
    </lineage>
</organism>
<dbReference type="eggNOG" id="KOG4585">
    <property type="taxonomic scope" value="Eukaryota"/>
</dbReference>
<feature type="compositionally biased region" description="Low complexity" evidence="1">
    <location>
        <begin position="254"/>
        <end position="264"/>
    </location>
</feature>
<dbReference type="KEGG" id="eus:EUTSA_v10028849mg"/>
<dbReference type="Pfam" id="PF10382">
    <property type="entry name" value="ZGRF1-like_N"/>
    <property type="match status" value="1"/>
</dbReference>
<accession>V4LF71</accession>
<feature type="domain" description="5'-3' DNA helicase ZGRF1-like N-terminal" evidence="2">
    <location>
        <begin position="6"/>
        <end position="75"/>
    </location>
</feature>
<feature type="compositionally biased region" description="Basic and acidic residues" evidence="1">
    <location>
        <begin position="240"/>
        <end position="252"/>
    </location>
</feature>
<sequence length="297" mass="33058">MSEKKRWVAMYTKHMKQKRKVYHDGFLDLHITRKKVMLYDEADNLLESKMLKADEVVSSGETLTFQAYLVDICEPDGGSKPSSDIKVQPSDQGCARKSFAVLRPNFKKNSLHSEEKKPNIVNKFPSNSLSPSQKMIRVFKKRELHKYGALSPDTVKPTTKGSPLGSANNGSTNKPFINSPCDGRSGTDSRRENDKLSKDVPPHKPLRDVNQILSILQRPSVIETCSDNHNLETSVSSTKIHPESDTSKKQKMESVSSSAASKSSLPQQFMVRETSTATTTVCSMTHQSDPPSFDLGI</sequence>
<evidence type="ECO:0000313" key="3">
    <source>
        <dbReference type="EMBL" id="ESQ38448.1"/>
    </source>
</evidence>
<keyword evidence="4" id="KW-1185">Reference proteome</keyword>
<feature type="compositionally biased region" description="Polar residues" evidence="1">
    <location>
        <begin position="156"/>
        <end position="176"/>
    </location>
</feature>
<dbReference type="PANTHER" id="PTHR28535:SF1">
    <property type="entry name" value="PROTEIN ZGRF1"/>
    <property type="match status" value="1"/>
</dbReference>
<dbReference type="InterPro" id="IPR052800">
    <property type="entry name" value="DNA_Repair_Helicase_ZGRF1"/>
</dbReference>
<dbReference type="Gramene" id="ESQ38448">
    <property type="protein sequence ID" value="ESQ38448"/>
    <property type="gene ID" value="EUTSA_v10028849mg"/>
</dbReference>
<feature type="region of interest" description="Disordered" evidence="1">
    <location>
        <begin position="149"/>
        <end position="205"/>
    </location>
</feature>
<evidence type="ECO:0000256" key="1">
    <source>
        <dbReference type="SAM" id="MobiDB-lite"/>
    </source>
</evidence>
<dbReference type="OrthoDB" id="6513042at2759"/>
<dbReference type="AlphaFoldDB" id="V4LF71"/>
<dbReference type="EMBL" id="KI517537">
    <property type="protein sequence ID" value="ESQ38448.1"/>
    <property type="molecule type" value="Genomic_DNA"/>
</dbReference>
<dbReference type="GO" id="GO:0005634">
    <property type="term" value="C:nucleus"/>
    <property type="evidence" value="ECO:0007669"/>
    <property type="project" value="TreeGrafter"/>
</dbReference>
<feature type="compositionally biased region" description="Polar residues" evidence="1">
    <location>
        <begin position="227"/>
        <end position="239"/>
    </location>
</feature>
<name>V4LF71_EUTSA</name>
<dbReference type="STRING" id="72664.V4LF71"/>
<dbReference type="Proteomes" id="UP000030689">
    <property type="component" value="Unassembled WGS sequence"/>
</dbReference>
<feature type="region of interest" description="Disordered" evidence="1">
    <location>
        <begin position="227"/>
        <end position="272"/>
    </location>
</feature>
<dbReference type="OMA" id="NYHPLIN"/>
<evidence type="ECO:0000259" key="2">
    <source>
        <dbReference type="Pfam" id="PF10382"/>
    </source>
</evidence>
<dbReference type="PANTHER" id="PTHR28535">
    <property type="entry name" value="ZINC FINGER GRF-TYPE CONTAINING 1"/>
    <property type="match status" value="1"/>
</dbReference>
<dbReference type="InterPro" id="IPR018838">
    <property type="entry name" value="ZGRF1-like_N"/>
</dbReference>
<feature type="compositionally biased region" description="Basic and acidic residues" evidence="1">
    <location>
        <begin position="185"/>
        <end position="205"/>
    </location>
</feature>
<proteinExistence type="predicted"/>
<evidence type="ECO:0000313" key="4">
    <source>
        <dbReference type="Proteomes" id="UP000030689"/>
    </source>
</evidence>
<dbReference type="GO" id="GO:0035861">
    <property type="term" value="C:site of double-strand break"/>
    <property type="evidence" value="ECO:0007669"/>
    <property type="project" value="TreeGrafter"/>
</dbReference>
<protein>
    <recommendedName>
        <fullName evidence="2">5'-3' DNA helicase ZGRF1-like N-terminal domain-containing protein</fullName>
    </recommendedName>
</protein>
<feature type="region of interest" description="Disordered" evidence="1">
    <location>
        <begin position="108"/>
        <end position="128"/>
    </location>
</feature>
<gene>
    <name evidence="3" type="ORF">EUTSA_v10028849mg</name>
</gene>